<dbReference type="Proteomes" id="UP000297963">
    <property type="component" value="Unassembled WGS sequence"/>
</dbReference>
<dbReference type="STRING" id="995038.SAMN05216274_102193"/>
<dbReference type="EMBL" id="FOPW01000002">
    <property type="protein sequence ID" value="SFH26768.1"/>
    <property type="molecule type" value="Genomic_DNA"/>
</dbReference>
<feature type="chain" id="PRO_5044559381" evidence="2">
    <location>
        <begin position="32"/>
        <end position="248"/>
    </location>
</feature>
<keyword evidence="1" id="KW-1133">Transmembrane helix</keyword>
<keyword evidence="1" id="KW-0812">Transmembrane</keyword>
<keyword evidence="5" id="KW-1185">Reference proteome</keyword>
<keyword evidence="1" id="KW-0472">Membrane</keyword>
<sequence>MTGFLIRARIAATVGAVFLLTVSGTAAPALAAPGAESAPDVLVSSDGEHFASSLPVGLFGSYGLLIPHGSMQSSLWIQNPSDRPANVRVSLREPGGASANRTVSDLREYLILTVEDAAAQTVTTVPQLADAGCAVLAPEQPLAAGDTLRVELTIEMMNVNGLTAQNARADLGVLVALRDAEAGPFAASACDDDGVLIPAIAEPSVPQRADALSRTGVDLPVPAIIGGGLLLGLGVLLVTRRRRDRREP</sequence>
<reference evidence="4 6" key="2">
    <citation type="submission" date="2019-03" db="EMBL/GenBank/DDBJ databases">
        <title>Genomics of glacier-inhabiting Cryobacterium strains.</title>
        <authorList>
            <person name="Liu Q."/>
            <person name="Xin Y.-H."/>
        </authorList>
    </citation>
    <scope>NUCLEOTIDE SEQUENCE [LARGE SCALE GENOMIC DNA]</scope>
    <source>
        <strain evidence="4 6">Hh34</strain>
    </source>
</reference>
<proteinExistence type="predicted"/>
<evidence type="ECO:0000313" key="6">
    <source>
        <dbReference type="Proteomes" id="UP000297963"/>
    </source>
</evidence>
<comment type="caution">
    <text evidence="4">The sequence shown here is derived from an EMBL/GenBank/DDBJ whole genome shotgun (WGS) entry which is preliminary data.</text>
</comment>
<feature type="signal peptide" evidence="2">
    <location>
        <begin position="1"/>
        <end position="31"/>
    </location>
</feature>
<accession>A0A1I2YMH4</accession>
<dbReference type="NCBIfam" id="TIGR01167">
    <property type="entry name" value="LPXTG_anchor"/>
    <property type="match status" value="1"/>
</dbReference>
<evidence type="ECO:0000313" key="3">
    <source>
        <dbReference type="EMBL" id="SFH26768.1"/>
    </source>
</evidence>
<organism evidence="4 6">
    <name type="scientific">Cryobacterium levicorallinum</name>
    <dbReference type="NCBI Taxonomy" id="995038"/>
    <lineage>
        <taxon>Bacteria</taxon>
        <taxon>Bacillati</taxon>
        <taxon>Actinomycetota</taxon>
        <taxon>Actinomycetes</taxon>
        <taxon>Micrococcales</taxon>
        <taxon>Microbacteriaceae</taxon>
        <taxon>Cryobacterium</taxon>
    </lineage>
</organism>
<gene>
    <name evidence="4" type="ORF">E3O11_06030</name>
    <name evidence="3" type="ORF">SAMN05216274_102193</name>
</gene>
<evidence type="ECO:0000256" key="2">
    <source>
        <dbReference type="SAM" id="SignalP"/>
    </source>
</evidence>
<name>A0A1I2YMH4_9MICO</name>
<reference evidence="3 5" key="1">
    <citation type="submission" date="2016-10" db="EMBL/GenBank/DDBJ databases">
        <authorList>
            <person name="Varghese N."/>
            <person name="Submissions S."/>
        </authorList>
    </citation>
    <scope>NUCLEOTIDE SEQUENCE [LARGE SCALE GENOMIC DNA]</scope>
    <source>
        <strain evidence="3 5">GMCC 1.11211</strain>
    </source>
</reference>
<dbReference type="AlphaFoldDB" id="A0A1I2YMH4"/>
<dbReference type="RefSeq" id="WP_092448369.1">
    <property type="nucleotide sequence ID" value="NZ_BKAC01000012.1"/>
</dbReference>
<evidence type="ECO:0000313" key="4">
    <source>
        <dbReference type="EMBL" id="TFB86052.1"/>
    </source>
</evidence>
<evidence type="ECO:0000256" key="1">
    <source>
        <dbReference type="SAM" id="Phobius"/>
    </source>
</evidence>
<dbReference type="EMBL" id="SOFE01000011">
    <property type="protein sequence ID" value="TFB86052.1"/>
    <property type="molecule type" value="Genomic_DNA"/>
</dbReference>
<protein>
    <submittedName>
        <fullName evidence="4">LPXTG cell wall anchor domain-containing protein</fullName>
    </submittedName>
    <submittedName>
        <fullName evidence="3">LPXTG-motif cell wall anchor domain-containing protein</fullName>
    </submittedName>
</protein>
<keyword evidence="2" id="KW-0732">Signal</keyword>
<evidence type="ECO:0000313" key="5">
    <source>
        <dbReference type="Proteomes" id="UP000199681"/>
    </source>
</evidence>
<dbReference type="Proteomes" id="UP000199681">
    <property type="component" value="Unassembled WGS sequence"/>
</dbReference>
<feature type="transmembrane region" description="Helical" evidence="1">
    <location>
        <begin position="219"/>
        <end position="238"/>
    </location>
</feature>